<sequence>MVCHKRRALSLAVVLAGVTGCVLFVLLGDGQLPVHSSGQPLPEGIGQQPSSSSGTKSVHPEADTWTTGVVETTGPRKHASLARTWPSTTPVSTSRARDRCGLPAGGRWATVELRGLPPFPMAVYAMHDVVSEKLRTVHRWEMADPAVYGRPGHAMDIGGNLGIYSLSLAKAGWNVTTWEPMPANLKLLRASLCANSEVAPRIDLHEAGLSDVAETCRMVSDRTNTGDGTVMCRGENVVHQRGHHFVVRGSFEMKVLDEELPKLKFADQQVGFVKVDVEGFECHVWRGARELLKQRPRLIQSEVWGEMQNCTPTEYLKLFRDAGYQIKKDARCRTDARWTGPLRKSAIEDYFLCRRD</sequence>
<keyword evidence="4" id="KW-1185">Reference proteome</keyword>
<dbReference type="PANTHER" id="PTHR34203">
    <property type="entry name" value="METHYLTRANSFERASE, FKBM FAMILY PROTEIN"/>
    <property type="match status" value="1"/>
</dbReference>
<organism evidence="3 4">
    <name type="scientific">Symbiodinium natans</name>
    <dbReference type="NCBI Taxonomy" id="878477"/>
    <lineage>
        <taxon>Eukaryota</taxon>
        <taxon>Sar</taxon>
        <taxon>Alveolata</taxon>
        <taxon>Dinophyceae</taxon>
        <taxon>Suessiales</taxon>
        <taxon>Symbiodiniaceae</taxon>
        <taxon>Symbiodinium</taxon>
    </lineage>
</organism>
<dbReference type="Gene3D" id="3.40.50.150">
    <property type="entry name" value="Vaccinia Virus protein VP39"/>
    <property type="match status" value="1"/>
</dbReference>
<evidence type="ECO:0000259" key="2">
    <source>
        <dbReference type="Pfam" id="PF05050"/>
    </source>
</evidence>
<dbReference type="AlphaFoldDB" id="A0A812P246"/>
<comment type="caution">
    <text evidence="3">The sequence shown here is derived from an EMBL/GenBank/DDBJ whole genome shotgun (WGS) entry which is preliminary data.</text>
</comment>
<dbReference type="InterPro" id="IPR029063">
    <property type="entry name" value="SAM-dependent_MTases_sf"/>
</dbReference>
<gene>
    <name evidence="3" type="ORF">SNAT2548_LOCUS17301</name>
</gene>
<dbReference type="EMBL" id="CAJNDS010002106">
    <property type="protein sequence ID" value="CAE7330651.1"/>
    <property type="molecule type" value="Genomic_DNA"/>
</dbReference>
<evidence type="ECO:0000313" key="3">
    <source>
        <dbReference type="EMBL" id="CAE7330651.1"/>
    </source>
</evidence>
<proteinExistence type="predicted"/>
<feature type="region of interest" description="Disordered" evidence="1">
    <location>
        <begin position="37"/>
        <end position="98"/>
    </location>
</feature>
<reference evidence="3" key="1">
    <citation type="submission" date="2021-02" db="EMBL/GenBank/DDBJ databases">
        <authorList>
            <person name="Dougan E. K."/>
            <person name="Rhodes N."/>
            <person name="Thang M."/>
            <person name="Chan C."/>
        </authorList>
    </citation>
    <scope>NUCLEOTIDE SEQUENCE</scope>
</reference>
<accession>A0A812P246</accession>
<dbReference type="PANTHER" id="PTHR34203:SF13">
    <property type="entry name" value="EXPRESSED PROTEIN"/>
    <property type="match status" value="1"/>
</dbReference>
<dbReference type="Proteomes" id="UP000604046">
    <property type="component" value="Unassembled WGS sequence"/>
</dbReference>
<dbReference type="PROSITE" id="PS51257">
    <property type="entry name" value="PROKAR_LIPOPROTEIN"/>
    <property type="match status" value="1"/>
</dbReference>
<dbReference type="SUPFAM" id="SSF53335">
    <property type="entry name" value="S-adenosyl-L-methionine-dependent methyltransferases"/>
    <property type="match status" value="1"/>
</dbReference>
<feature type="domain" description="Methyltransferase FkbM" evidence="2">
    <location>
        <begin position="156"/>
        <end position="326"/>
    </location>
</feature>
<evidence type="ECO:0000313" key="4">
    <source>
        <dbReference type="Proteomes" id="UP000604046"/>
    </source>
</evidence>
<dbReference type="OrthoDB" id="2128152at2759"/>
<dbReference type="InterPro" id="IPR006342">
    <property type="entry name" value="FkbM_mtfrase"/>
</dbReference>
<dbReference type="NCBIfam" id="TIGR01444">
    <property type="entry name" value="fkbM_fam"/>
    <property type="match status" value="1"/>
</dbReference>
<name>A0A812P246_9DINO</name>
<protein>
    <recommendedName>
        <fullName evidence="2">Methyltransferase FkbM domain-containing protein</fullName>
    </recommendedName>
</protein>
<feature type="compositionally biased region" description="Polar residues" evidence="1">
    <location>
        <begin position="47"/>
        <end position="56"/>
    </location>
</feature>
<feature type="compositionally biased region" description="Polar residues" evidence="1">
    <location>
        <begin position="85"/>
        <end position="94"/>
    </location>
</feature>
<dbReference type="InterPro" id="IPR052514">
    <property type="entry name" value="SAM-dependent_MTase"/>
</dbReference>
<dbReference type="Pfam" id="PF05050">
    <property type="entry name" value="Methyltransf_21"/>
    <property type="match status" value="1"/>
</dbReference>
<evidence type="ECO:0000256" key="1">
    <source>
        <dbReference type="SAM" id="MobiDB-lite"/>
    </source>
</evidence>